<gene>
    <name evidence="2" type="ORF">G6F64_002889</name>
</gene>
<comment type="caution">
    <text evidence="2">The sequence shown here is derived from an EMBL/GenBank/DDBJ whole genome shotgun (WGS) entry which is preliminary data.</text>
</comment>
<accession>A0A9P6XFH9</accession>
<dbReference type="InterPro" id="IPR043128">
    <property type="entry name" value="Rev_trsase/Diguanyl_cyclase"/>
</dbReference>
<feature type="compositionally biased region" description="Polar residues" evidence="1">
    <location>
        <begin position="68"/>
        <end position="80"/>
    </location>
</feature>
<reference evidence="2" key="1">
    <citation type="journal article" date="2020" name="Microb. Genom.">
        <title>Genetic diversity of clinical and environmental Mucorales isolates obtained from an investigation of mucormycosis cases among solid organ transplant recipients.</title>
        <authorList>
            <person name="Nguyen M.H."/>
            <person name="Kaul D."/>
            <person name="Muto C."/>
            <person name="Cheng S.J."/>
            <person name="Richter R.A."/>
            <person name="Bruno V.M."/>
            <person name="Liu G."/>
            <person name="Beyhan S."/>
            <person name="Sundermann A.J."/>
            <person name="Mounaud S."/>
            <person name="Pasculle A.W."/>
            <person name="Nierman W.C."/>
            <person name="Driscoll E."/>
            <person name="Cumbie R."/>
            <person name="Clancy C.J."/>
            <person name="Dupont C.L."/>
        </authorList>
    </citation>
    <scope>NUCLEOTIDE SEQUENCE</scope>
    <source>
        <strain evidence="2">GL11</strain>
    </source>
</reference>
<dbReference type="PANTHER" id="PTHR24559:SF444">
    <property type="entry name" value="REVERSE TRANSCRIPTASE DOMAIN-CONTAINING PROTEIN"/>
    <property type="match status" value="1"/>
</dbReference>
<protein>
    <submittedName>
        <fullName evidence="2">Uncharacterized protein</fullName>
    </submittedName>
</protein>
<evidence type="ECO:0000256" key="1">
    <source>
        <dbReference type="SAM" id="MobiDB-lite"/>
    </source>
</evidence>
<dbReference type="SUPFAM" id="SSF56672">
    <property type="entry name" value="DNA/RNA polymerases"/>
    <property type="match status" value="1"/>
</dbReference>
<dbReference type="Proteomes" id="UP000716291">
    <property type="component" value="Unassembled WGS sequence"/>
</dbReference>
<feature type="compositionally biased region" description="Low complexity" evidence="1">
    <location>
        <begin position="48"/>
        <end position="67"/>
    </location>
</feature>
<feature type="compositionally biased region" description="Low complexity" evidence="1">
    <location>
        <begin position="20"/>
        <end position="32"/>
    </location>
</feature>
<dbReference type="EMBL" id="JAANQT010000264">
    <property type="protein sequence ID" value="KAG1312608.1"/>
    <property type="molecule type" value="Genomic_DNA"/>
</dbReference>
<dbReference type="PANTHER" id="PTHR24559">
    <property type="entry name" value="TRANSPOSON TY3-I GAG-POL POLYPROTEIN"/>
    <property type="match status" value="1"/>
</dbReference>
<feature type="region of interest" description="Disordered" evidence="1">
    <location>
        <begin position="1"/>
        <end position="80"/>
    </location>
</feature>
<dbReference type="Gene3D" id="3.30.70.270">
    <property type="match status" value="1"/>
</dbReference>
<evidence type="ECO:0000313" key="2">
    <source>
        <dbReference type="EMBL" id="KAG1312608.1"/>
    </source>
</evidence>
<dbReference type="Gene3D" id="3.10.10.10">
    <property type="entry name" value="HIV Type 1 Reverse Transcriptase, subunit A, domain 1"/>
    <property type="match status" value="1"/>
</dbReference>
<keyword evidence="3" id="KW-1185">Reference proteome</keyword>
<organism evidence="2 3">
    <name type="scientific">Rhizopus oryzae</name>
    <name type="common">Mucormycosis agent</name>
    <name type="synonym">Rhizopus arrhizus var. delemar</name>
    <dbReference type="NCBI Taxonomy" id="64495"/>
    <lineage>
        <taxon>Eukaryota</taxon>
        <taxon>Fungi</taxon>
        <taxon>Fungi incertae sedis</taxon>
        <taxon>Mucoromycota</taxon>
        <taxon>Mucoromycotina</taxon>
        <taxon>Mucoromycetes</taxon>
        <taxon>Mucorales</taxon>
        <taxon>Mucorineae</taxon>
        <taxon>Rhizopodaceae</taxon>
        <taxon>Rhizopus</taxon>
    </lineage>
</organism>
<dbReference type="AlphaFoldDB" id="A0A9P6XFH9"/>
<name>A0A9P6XFH9_RHIOR</name>
<proteinExistence type="predicted"/>
<sequence length="438" mass="48087">MEEVLGAGSRLTRYQLNRDPSTSSSTTPIFPSQNSNPVPMEADAIYQRPSPGFSSSLSSFRSKNNSGENSQTAKYSKNSKNQIRDLQATPLAPSNVPGFQISWISLITTSAIPDHQDPLRTPTQPTTQNAIHTLLDLSKAADCKEGFRLSYAIDDFSTFYPVKSVLIEYATTISYAKKLASLGEISLHLDCNVVDRLNCPLIIGFHGLKTYKAAIDSAISSIRFLSLSSGAMFGVSGPSTAIANLISLSNVFILAMVSIPANLSVEKIVTIVAGSVQFNKQDLDTMKTVNLNIKTYIIIPTDFSNSFDNSPSLTTHLVEHHIDTGSDHLSLLFLYRALAIENETISSLIIEMLQSSVIRRSQAHRASFIMLVIKSDDIVRIYVHCRRLNVKTTKGVCPLTFVDDTFYSLDNAKCFSTIGLISSYWQIKSHSKCSFISG</sequence>
<evidence type="ECO:0000313" key="3">
    <source>
        <dbReference type="Proteomes" id="UP000716291"/>
    </source>
</evidence>
<dbReference type="InterPro" id="IPR053134">
    <property type="entry name" value="RNA-dir_DNA_polymerase"/>
</dbReference>
<dbReference type="InterPro" id="IPR043502">
    <property type="entry name" value="DNA/RNA_pol_sf"/>
</dbReference>